<evidence type="ECO:0000256" key="2">
    <source>
        <dbReference type="ARBA" id="ARBA00022737"/>
    </source>
</evidence>
<dbReference type="GO" id="GO:0030246">
    <property type="term" value="F:carbohydrate binding"/>
    <property type="evidence" value="ECO:0007669"/>
    <property type="project" value="UniProtKB-KW"/>
</dbReference>
<dbReference type="Gene3D" id="2.60.120.740">
    <property type="match status" value="2"/>
</dbReference>
<keyword evidence="6" id="KW-1185">Reference proteome</keyword>
<reference evidence="5" key="1">
    <citation type="submission" date="2023-08" db="EMBL/GenBank/DDBJ databases">
        <authorList>
            <person name="Alioto T."/>
            <person name="Alioto T."/>
            <person name="Gomez Garrido J."/>
        </authorList>
    </citation>
    <scope>NUCLEOTIDE SEQUENCE</scope>
</reference>
<feature type="chain" id="PRO_5044021543" evidence="3">
    <location>
        <begin position="20"/>
        <end position="239"/>
    </location>
</feature>
<feature type="signal peptide" evidence="3">
    <location>
        <begin position="1"/>
        <end position="19"/>
    </location>
</feature>
<protein>
    <submittedName>
        <fullName evidence="5">L-rhamnose-binding lectin SML-like</fullName>
    </submittedName>
</protein>
<dbReference type="Proteomes" id="UP001178508">
    <property type="component" value="Chromosome 4"/>
</dbReference>
<keyword evidence="1" id="KW-0430">Lectin</keyword>
<dbReference type="PANTHER" id="PTHR46780">
    <property type="entry name" value="PROTEIN EVA-1"/>
    <property type="match status" value="1"/>
</dbReference>
<evidence type="ECO:0000313" key="6">
    <source>
        <dbReference type="Proteomes" id="UP001178508"/>
    </source>
</evidence>
<keyword evidence="3" id="KW-0732">Signal</keyword>
<feature type="domain" description="SUEL-type lectin" evidence="4">
    <location>
        <begin position="42"/>
        <end position="124"/>
    </location>
</feature>
<dbReference type="FunFam" id="2.60.120.740:FF:000001">
    <property type="entry name" value="Adhesion G protein-coupled receptor L2"/>
    <property type="match status" value="1"/>
</dbReference>
<dbReference type="CDD" id="cd22835">
    <property type="entry name" value="Gal_Rha_Lectin_SML_rpt2"/>
    <property type="match status" value="1"/>
</dbReference>
<evidence type="ECO:0000256" key="1">
    <source>
        <dbReference type="ARBA" id="ARBA00022734"/>
    </source>
</evidence>
<proteinExistence type="predicted"/>
<dbReference type="AlphaFoldDB" id="A0AAV1F394"/>
<dbReference type="Pfam" id="PF02140">
    <property type="entry name" value="SUEL_Lectin"/>
    <property type="match status" value="2"/>
</dbReference>
<evidence type="ECO:0000313" key="5">
    <source>
        <dbReference type="EMBL" id="CAJ1055513.1"/>
    </source>
</evidence>
<evidence type="ECO:0000256" key="3">
    <source>
        <dbReference type="SAM" id="SignalP"/>
    </source>
</evidence>
<name>A0AAV1F394_XYRNO</name>
<organism evidence="5 6">
    <name type="scientific">Xyrichtys novacula</name>
    <name type="common">Pearly razorfish</name>
    <name type="synonym">Hemipteronotus novacula</name>
    <dbReference type="NCBI Taxonomy" id="13765"/>
    <lineage>
        <taxon>Eukaryota</taxon>
        <taxon>Metazoa</taxon>
        <taxon>Chordata</taxon>
        <taxon>Craniata</taxon>
        <taxon>Vertebrata</taxon>
        <taxon>Euteleostomi</taxon>
        <taxon>Actinopterygii</taxon>
        <taxon>Neopterygii</taxon>
        <taxon>Teleostei</taxon>
        <taxon>Neoteleostei</taxon>
        <taxon>Acanthomorphata</taxon>
        <taxon>Eupercaria</taxon>
        <taxon>Labriformes</taxon>
        <taxon>Labridae</taxon>
        <taxon>Xyrichtys</taxon>
    </lineage>
</organism>
<dbReference type="PROSITE" id="PS50228">
    <property type="entry name" value="SUEL_LECTIN"/>
    <property type="match status" value="2"/>
</dbReference>
<dbReference type="InterPro" id="IPR043159">
    <property type="entry name" value="Lectin_gal-bd_sf"/>
</dbReference>
<gene>
    <name evidence="5" type="ORF">XNOV1_A001916</name>
</gene>
<dbReference type="CDD" id="cd22833">
    <property type="entry name" value="Gal_Rha_Lectin_CSL1-2_RBL_SML_rpt1"/>
    <property type="match status" value="1"/>
</dbReference>
<keyword evidence="2" id="KW-0677">Repeat</keyword>
<evidence type="ECO:0000259" key="4">
    <source>
        <dbReference type="PROSITE" id="PS50228"/>
    </source>
</evidence>
<dbReference type="InterPro" id="IPR000922">
    <property type="entry name" value="Lectin_gal-bd_dom"/>
</dbReference>
<dbReference type="EMBL" id="OY660867">
    <property type="protein sequence ID" value="CAJ1055513.1"/>
    <property type="molecule type" value="Genomic_DNA"/>
</dbReference>
<feature type="domain" description="SUEL-type lectin" evidence="4">
    <location>
        <begin position="131"/>
        <end position="220"/>
    </location>
</feature>
<sequence>MLHLSSTLLSATACPLVSAANAFPGSPIYTVTTCEGNNIHRLSCDSGVISIQTTLYGRADTVTCSEGKSPQQIANTKCLLSDGRDVLKRRCDGKMVCELSPTDLSEPDSCSGTYKYLKTGYICLPATHLVTCEHSSANMQCGGGQVIFVYGAHYGRVDHSTCSYRRPATQIENVYCSVPATKVSESCNGKNSCVIKASNSEFGDPCVGTHKYLEVAYVCEFLGGPLTASFKTEETQDMQ</sequence>
<accession>A0AAV1F394</accession>